<feature type="compositionally biased region" description="Low complexity" evidence="4">
    <location>
        <begin position="659"/>
        <end position="677"/>
    </location>
</feature>
<feature type="region of interest" description="Disordered" evidence="4">
    <location>
        <begin position="446"/>
        <end position="486"/>
    </location>
</feature>
<evidence type="ECO:0000256" key="1">
    <source>
        <dbReference type="ARBA" id="ARBA00004604"/>
    </source>
</evidence>
<name>A0A6G0XQ22_9STRA</name>
<evidence type="ECO:0000256" key="3">
    <source>
        <dbReference type="ARBA" id="ARBA00023242"/>
    </source>
</evidence>
<reference evidence="5 6" key="1">
    <citation type="submission" date="2019-07" db="EMBL/GenBank/DDBJ databases">
        <title>Genomics analysis of Aphanomyces spp. identifies a new class of oomycete effector associated with host adaptation.</title>
        <authorList>
            <person name="Gaulin E."/>
        </authorList>
    </citation>
    <scope>NUCLEOTIDE SEQUENCE [LARGE SCALE GENOMIC DNA]</scope>
    <source>
        <strain evidence="5 6">ATCC 201684</strain>
    </source>
</reference>
<feature type="compositionally biased region" description="Basic residues" evidence="4">
    <location>
        <begin position="911"/>
        <end position="920"/>
    </location>
</feature>
<dbReference type="GO" id="GO:0006364">
    <property type="term" value="P:rRNA processing"/>
    <property type="evidence" value="ECO:0007669"/>
    <property type="project" value="InterPro"/>
</dbReference>
<feature type="compositionally biased region" description="Basic and acidic residues" evidence="4">
    <location>
        <begin position="896"/>
        <end position="908"/>
    </location>
</feature>
<dbReference type="VEuPathDB" id="FungiDB:AeMF1_014226"/>
<feature type="compositionally biased region" description="Basic residues" evidence="4">
    <location>
        <begin position="1"/>
        <end position="11"/>
    </location>
</feature>
<feature type="compositionally biased region" description="Basic residues" evidence="4">
    <location>
        <begin position="644"/>
        <end position="655"/>
    </location>
</feature>
<evidence type="ECO:0000313" key="6">
    <source>
        <dbReference type="Proteomes" id="UP000481153"/>
    </source>
</evidence>
<feature type="region of interest" description="Disordered" evidence="4">
    <location>
        <begin position="543"/>
        <end position="566"/>
    </location>
</feature>
<dbReference type="EMBL" id="VJMJ01000026">
    <property type="protein sequence ID" value="KAF0742599.1"/>
    <property type="molecule type" value="Genomic_DNA"/>
</dbReference>
<feature type="region of interest" description="Disordered" evidence="4">
    <location>
        <begin position="1"/>
        <end position="176"/>
    </location>
</feature>
<keyword evidence="2" id="KW-0597">Phosphoprotein</keyword>
<dbReference type="GO" id="GO:0032040">
    <property type="term" value="C:small-subunit processome"/>
    <property type="evidence" value="ECO:0007669"/>
    <property type="project" value="InterPro"/>
</dbReference>
<feature type="compositionally biased region" description="Basic and acidic residues" evidence="4">
    <location>
        <begin position="678"/>
        <end position="690"/>
    </location>
</feature>
<gene>
    <name evidence="5" type="ORF">Ae201684_002499</name>
</gene>
<evidence type="ECO:0000256" key="4">
    <source>
        <dbReference type="SAM" id="MobiDB-lite"/>
    </source>
</evidence>
<keyword evidence="3" id="KW-0539">Nucleus</keyword>
<feature type="compositionally biased region" description="Basic and acidic residues" evidence="4">
    <location>
        <begin position="17"/>
        <end position="38"/>
    </location>
</feature>
<feature type="compositionally biased region" description="Basic and acidic residues" evidence="4">
    <location>
        <begin position="77"/>
        <end position="87"/>
    </location>
</feature>
<dbReference type="Proteomes" id="UP000481153">
    <property type="component" value="Unassembled WGS sequence"/>
</dbReference>
<feature type="compositionally biased region" description="Basic and acidic residues" evidence="4">
    <location>
        <begin position="46"/>
        <end position="55"/>
    </location>
</feature>
<evidence type="ECO:0000313" key="5">
    <source>
        <dbReference type="EMBL" id="KAF0742599.1"/>
    </source>
</evidence>
<dbReference type="InterPro" id="IPR006709">
    <property type="entry name" value="SSU_processome_Utp14"/>
</dbReference>
<feature type="compositionally biased region" description="Acidic residues" evidence="4">
    <location>
        <begin position="123"/>
        <end position="138"/>
    </location>
</feature>
<dbReference type="PANTHER" id="PTHR14150:SF12">
    <property type="entry name" value="U3 SMALL NUCLEOLAR RNA-ASSOCIATED PROTEIN 14 HOMOLOG A"/>
    <property type="match status" value="1"/>
</dbReference>
<proteinExistence type="predicted"/>
<sequence length="920" mass="102368">MGRRPKGKGKQKTPIDVYEHDDAQEDLKEQRENDRMDIDGVYEYEAPDKISRDQDSEIDEDEAFNSEDEATYGSFFDGKKNSSRGDADSDDNTVEDDDEEGGDLLSDMLGTAPAPRLDTSNDAADESDDDDEEDEDDEQHASLMNMVDRMARGTKRKITHEETTEDVAPSAFSKKVSGSALTLEGLLGASMASLPGEDEEGDNDEAQHATSAVSHLKKQLSQLDKDDSKLQVPVAPIVEARATRKVAYTEKKQEMNVYQPVVKANREKETLDFRTQGNKKVENITVAALASKFVPEKPLENDVAKLLETSGWTDKKILREEEAELEVNQVSVEEVRARQGELAKMRAMMFYQEQKNKRIKKIKSKLYHKIRNKAEDRKERLALRELDPDLAAQMDAEDAEKRAEERMTLKHTNTSKWVKHQLSRGINADQTTRTAIADQLRRADELRKKMHSARDDEESDESDDEEDPALDGMTETEKLQHRLQKKAAALVMDIEADGENEEKAKGLHGMKFMKKAVEKQRERALEQAEALLKELRGDDYVESDDEGAAAATAAPPKKKVHVTAEDRKAVEKDMVQGTLQTKAVMMDKGHKTRVASAIKVDFGDNAEAAGEKTLQVEEGAATTDVEEQPAAAEENPWLNSSSSGKKRRKKSRQNKNKAEATSVASAVAALATDVTPTETKKLSELTTKETKGRKRKQDTTTAVSTDKETKESKESTPAKKAKTDAAPKAKKAATSQEELVRQAFAFADEGENDIQKVKELLASRDGDAKVGAEVAKLVGMEGWGSWAGEGVKPSKRQTARLALAQQKAEDAHDAALAKRKDSKMERVLINEKKDKKAAKFMVDSVPYPFTSREQYELAMRNPLGSDWNTTRSTNALTVPEVMTRAGKIIEPLRLTNEQKKGPTKELSKTAKQGKQRKAKF</sequence>
<feature type="compositionally biased region" description="Basic and acidic residues" evidence="4">
    <location>
        <begin position="705"/>
        <end position="727"/>
    </location>
</feature>
<accession>A0A6G0XQ22</accession>
<protein>
    <recommendedName>
        <fullName evidence="7">U3 small nucleolar RNA-associated protein 14</fullName>
    </recommendedName>
</protein>
<evidence type="ECO:0000256" key="2">
    <source>
        <dbReference type="ARBA" id="ARBA00022553"/>
    </source>
</evidence>
<feature type="region of interest" description="Disordered" evidence="4">
    <location>
        <begin position="609"/>
        <end position="736"/>
    </location>
</feature>
<dbReference type="Pfam" id="PF04615">
    <property type="entry name" value="Utp14"/>
    <property type="match status" value="1"/>
</dbReference>
<feature type="region of interest" description="Disordered" evidence="4">
    <location>
        <begin position="190"/>
        <end position="227"/>
    </location>
</feature>
<dbReference type="AlphaFoldDB" id="A0A6G0XQ22"/>
<evidence type="ECO:0008006" key="7">
    <source>
        <dbReference type="Google" id="ProtNLM"/>
    </source>
</evidence>
<feature type="compositionally biased region" description="Acidic residues" evidence="4">
    <location>
        <begin position="56"/>
        <end position="70"/>
    </location>
</feature>
<feature type="region of interest" description="Disordered" evidence="4">
    <location>
        <begin position="890"/>
        <end position="920"/>
    </location>
</feature>
<feature type="compositionally biased region" description="Acidic residues" evidence="4">
    <location>
        <begin position="455"/>
        <end position="469"/>
    </location>
</feature>
<organism evidence="5 6">
    <name type="scientific">Aphanomyces euteiches</name>
    <dbReference type="NCBI Taxonomy" id="100861"/>
    <lineage>
        <taxon>Eukaryota</taxon>
        <taxon>Sar</taxon>
        <taxon>Stramenopiles</taxon>
        <taxon>Oomycota</taxon>
        <taxon>Saprolegniomycetes</taxon>
        <taxon>Saprolegniales</taxon>
        <taxon>Verrucalvaceae</taxon>
        <taxon>Aphanomyces</taxon>
    </lineage>
</organism>
<dbReference type="PANTHER" id="PTHR14150">
    <property type="entry name" value="U3 SMALL NUCLEOLAR RNA-ASSOCIATED PROTEIN 14"/>
    <property type="match status" value="1"/>
</dbReference>
<comment type="caution">
    <text evidence="5">The sequence shown here is derived from an EMBL/GenBank/DDBJ whole genome shotgun (WGS) entry which is preliminary data.</text>
</comment>
<feature type="compositionally biased region" description="Acidic residues" evidence="4">
    <location>
        <begin position="88"/>
        <end position="102"/>
    </location>
</feature>
<keyword evidence="6" id="KW-1185">Reference proteome</keyword>
<comment type="subcellular location">
    <subcellularLocation>
        <location evidence="1">Nucleus</location>
        <location evidence="1">Nucleolus</location>
    </subcellularLocation>
</comment>